<name>A0A518DYT8_9BACT</name>
<feature type="transmembrane region" description="Helical" evidence="12">
    <location>
        <begin position="155"/>
        <end position="173"/>
    </location>
</feature>
<keyword evidence="9 12" id="KW-0472">Membrane</keyword>
<evidence type="ECO:0000256" key="1">
    <source>
        <dbReference type="ARBA" id="ARBA00004141"/>
    </source>
</evidence>
<feature type="transmembrane region" description="Helical" evidence="12">
    <location>
        <begin position="115"/>
        <end position="135"/>
    </location>
</feature>
<organism evidence="13 14">
    <name type="scientific">Lignipirellula cremea</name>
    <dbReference type="NCBI Taxonomy" id="2528010"/>
    <lineage>
        <taxon>Bacteria</taxon>
        <taxon>Pseudomonadati</taxon>
        <taxon>Planctomycetota</taxon>
        <taxon>Planctomycetia</taxon>
        <taxon>Pirellulales</taxon>
        <taxon>Pirellulaceae</taxon>
        <taxon>Lignipirellula</taxon>
    </lineage>
</organism>
<feature type="transmembrane region" description="Helical" evidence="12">
    <location>
        <begin position="216"/>
        <end position="241"/>
    </location>
</feature>
<dbReference type="PANTHER" id="PTHR35457">
    <property type="entry name" value="HEME A SYNTHASE"/>
    <property type="match status" value="1"/>
</dbReference>
<comment type="subcellular location">
    <subcellularLocation>
        <location evidence="1">Membrane</location>
        <topology evidence="1">Multi-pass membrane protein</topology>
    </subcellularLocation>
</comment>
<dbReference type="InterPro" id="IPR003780">
    <property type="entry name" value="COX15/CtaA_fam"/>
</dbReference>
<dbReference type="Pfam" id="PF02628">
    <property type="entry name" value="COX15-CtaA"/>
    <property type="match status" value="1"/>
</dbReference>
<proteinExistence type="predicted"/>
<keyword evidence="8" id="KW-0350">Heme biosynthesis</keyword>
<keyword evidence="3 12" id="KW-0812">Transmembrane</keyword>
<dbReference type="InterPro" id="IPR050450">
    <property type="entry name" value="COX15/CtaA_HemeA_synthase"/>
</dbReference>
<sequence length="310" mass="33083">MVLTCAVFPLICIGSLVTTTESGMAVPDWPGTYGYNLFLYPLATWFNGPWDIFVEHGHRLFASLVGLITIALLVSTWVCQCNSTVKTAAAGALLLVLFQGALGGARVLLDARLLAILHASTAPVFFAYCACLAVLTSKWWAQATPAAGGNGFKRFSLLTLVLGYFQLVLGANLRHLGQDSPFRALVFFHVLMALVLLVHAFILAMTAGMQHADRPWAVWSSLLLVGLITVQIGLGAGAFFLNYSLPSLEQSIPAAAGYTIEANGDMQMSVVTLHVATGSLIVAWSAVIALRAWRLFRAENASTLAPGVAS</sequence>
<gene>
    <name evidence="13" type="primary">ctaA</name>
    <name evidence="13" type="ORF">Pla8534_48370</name>
</gene>
<dbReference type="AlphaFoldDB" id="A0A518DYT8"/>
<dbReference type="GO" id="GO:0046872">
    <property type="term" value="F:metal ion binding"/>
    <property type="evidence" value="ECO:0007669"/>
    <property type="project" value="UniProtKB-KW"/>
</dbReference>
<keyword evidence="5 12" id="KW-1133">Transmembrane helix</keyword>
<evidence type="ECO:0000256" key="12">
    <source>
        <dbReference type="SAM" id="Phobius"/>
    </source>
</evidence>
<keyword evidence="2" id="KW-1003">Cell membrane</keyword>
<dbReference type="EMBL" id="CP036433">
    <property type="protein sequence ID" value="QDU97012.1"/>
    <property type="molecule type" value="Genomic_DNA"/>
</dbReference>
<dbReference type="Proteomes" id="UP000317648">
    <property type="component" value="Chromosome"/>
</dbReference>
<evidence type="ECO:0000313" key="14">
    <source>
        <dbReference type="Proteomes" id="UP000317648"/>
    </source>
</evidence>
<evidence type="ECO:0000256" key="3">
    <source>
        <dbReference type="ARBA" id="ARBA00022692"/>
    </source>
</evidence>
<keyword evidence="7" id="KW-0408">Iron</keyword>
<dbReference type="GO" id="GO:0016020">
    <property type="term" value="C:membrane"/>
    <property type="evidence" value="ECO:0007669"/>
    <property type="project" value="UniProtKB-SubCell"/>
</dbReference>
<feature type="transmembrane region" description="Helical" evidence="12">
    <location>
        <begin position="271"/>
        <end position="290"/>
    </location>
</feature>
<keyword evidence="4" id="KW-0479">Metal-binding</keyword>
<feature type="transmembrane region" description="Helical" evidence="12">
    <location>
        <begin position="185"/>
        <end position="204"/>
    </location>
</feature>
<feature type="transmembrane region" description="Helical" evidence="12">
    <location>
        <begin position="60"/>
        <end position="79"/>
    </location>
</feature>
<protein>
    <submittedName>
        <fullName evidence="13">Heme A synthase</fullName>
    </submittedName>
</protein>
<evidence type="ECO:0000256" key="10">
    <source>
        <dbReference type="ARBA" id="ARBA00023157"/>
    </source>
</evidence>
<feature type="transmembrane region" description="Helical" evidence="12">
    <location>
        <begin position="91"/>
        <end position="109"/>
    </location>
</feature>
<accession>A0A518DYT8</accession>
<dbReference type="GO" id="GO:0006784">
    <property type="term" value="P:heme A biosynthetic process"/>
    <property type="evidence" value="ECO:0007669"/>
    <property type="project" value="InterPro"/>
</dbReference>
<dbReference type="KEGG" id="lcre:Pla8534_48370"/>
<keyword evidence="14" id="KW-1185">Reference proteome</keyword>
<keyword evidence="6" id="KW-0560">Oxidoreductase</keyword>
<comment type="pathway">
    <text evidence="11">Porphyrin-containing compound metabolism.</text>
</comment>
<dbReference type="GO" id="GO:0016491">
    <property type="term" value="F:oxidoreductase activity"/>
    <property type="evidence" value="ECO:0007669"/>
    <property type="project" value="UniProtKB-KW"/>
</dbReference>
<reference evidence="13 14" key="1">
    <citation type="submission" date="2019-02" db="EMBL/GenBank/DDBJ databases">
        <title>Deep-cultivation of Planctomycetes and their phenomic and genomic characterization uncovers novel biology.</title>
        <authorList>
            <person name="Wiegand S."/>
            <person name="Jogler M."/>
            <person name="Boedeker C."/>
            <person name="Pinto D."/>
            <person name="Vollmers J."/>
            <person name="Rivas-Marin E."/>
            <person name="Kohn T."/>
            <person name="Peeters S.H."/>
            <person name="Heuer A."/>
            <person name="Rast P."/>
            <person name="Oberbeckmann S."/>
            <person name="Bunk B."/>
            <person name="Jeske O."/>
            <person name="Meyerdierks A."/>
            <person name="Storesund J.E."/>
            <person name="Kallscheuer N."/>
            <person name="Luecker S."/>
            <person name="Lage O.M."/>
            <person name="Pohl T."/>
            <person name="Merkel B.J."/>
            <person name="Hornburger P."/>
            <person name="Mueller R.-W."/>
            <person name="Bruemmer F."/>
            <person name="Labrenz M."/>
            <person name="Spormann A.M."/>
            <person name="Op den Camp H."/>
            <person name="Overmann J."/>
            <person name="Amann R."/>
            <person name="Jetten M.S.M."/>
            <person name="Mascher T."/>
            <person name="Medema M.H."/>
            <person name="Devos D.P."/>
            <person name="Kaster A.-K."/>
            <person name="Ovreas L."/>
            <person name="Rohde M."/>
            <person name="Galperin M.Y."/>
            <person name="Jogler C."/>
        </authorList>
    </citation>
    <scope>NUCLEOTIDE SEQUENCE [LARGE SCALE GENOMIC DNA]</scope>
    <source>
        <strain evidence="13 14">Pla85_3_4</strain>
    </source>
</reference>
<evidence type="ECO:0000256" key="4">
    <source>
        <dbReference type="ARBA" id="ARBA00022723"/>
    </source>
</evidence>
<evidence type="ECO:0000256" key="8">
    <source>
        <dbReference type="ARBA" id="ARBA00023133"/>
    </source>
</evidence>
<evidence type="ECO:0000256" key="5">
    <source>
        <dbReference type="ARBA" id="ARBA00022989"/>
    </source>
</evidence>
<evidence type="ECO:0000313" key="13">
    <source>
        <dbReference type="EMBL" id="QDU97012.1"/>
    </source>
</evidence>
<keyword evidence="10" id="KW-1015">Disulfide bond</keyword>
<evidence type="ECO:0000256" key="7">
    <source>
        <dbReference type="ARBA" id="ARBA00023004"/>
    </source>
</evidence>
<dbReference type="PANTHER" id="PTHR35457:SF1">
    <property type="entry name" value="HEME A SYNTHASE"/>
    <property type="match status" value="1"/>
</dbReference>
<evidence type="ECO:0000256" key="2">
    <source>
        <dbReference type="ARBA" id="ARBA00022475"/>
    </source>
</evidence>
<evidence type="ECO:0000256" key="11">
    <source>
        <dbReference type="ARBA" id="ARBA00023444"/>
    </source>
</evidence>
<evidence type="ECO:0000256" key="6">
    <source>
        <dbReference type="ARBA" id="ARBA00023002"/>
    </source>
</evidence>
<evidence type="ECO:0000256" key="9">
    <source>
        <dbReference type="ARBA" id="ARBA00023136"/>
    </source>
</evidence>